<sequence>MPIISMIGELVGPVFIYLQKPTGRLGPRIQRSIYHANNIYVTCSKSGKLTKSHIQYWAEKVLRPSVADDCLLLLDSWSAQTDPSIYDKIFTGNIKCEKLQIPPKTTGDIQPLDRYFFRQWKYFKQRICDRIAIDRMDIDITSRNSILKMNSLIQNQLTARKFSPMIKYSWHSSGYLQNDPSQFENVQEDHELADHLFLLFDQLLNSTELLVDNIVTLDFDYYNDDDDEYQGEDNNEDLTSIDGVTNSYDTMCSIIEYSKTHTFLSLRNRYKNIKSKEQLRRMKRYVDSQGTKVQKLRCIDEFVYAEFIRARESSLSVHDSDVRRLALKKHAA</sequence>
<gene>
    <name evidence="2" type="ORF">WKI299_LOCUS34369</name>
</gene>
<dbReference type="EMBL" id="CAJNRF010016410">
    <property type="protein sequence ID" value="CAF2198561.1"/>
    <property type="molecule type" value="Genomic_DNA"/>
</dbReference>
<evidence type="ECO:0000313" key="3">
    <source>
        <dbReference type="Proteomes" id="UP000663856"/>
    </source>
</evidence>
<name>A0A816ZC12_9BILA</name>
<feature type="domain" description="DDE-1" evidence="1">
    <location>
        <begin position="38"/>
        <end position="170"/>
    </location>
</feature>
<accession>A0A816ZC12</accession>
<dbReference type="InterPro" id="IPR004875">
    <property type="entry name" value="DDE_SF_endonuclease_dom"/>
</dbReference>
<dbReference type="GO" id="GO:0003676">
    <property type="term" value="F:nucleic acid binding"/>
    <property type="evidence" value="ECO:0007669"/>
    <property type="project" value="InterPro"/>
</dbReference>
<proteinExistence type="predicted"/>
<dbReference type="AlphaFoldDB" id="A0A816ZC12"/>
<evidence type="ECO:0000313" key="2">
    <source>
        <dbReference type="EMBL" id="CAF2198561.1"/>
    </source>
</evidence>
<evidence type="ECO:0000259" key="1">
    <source>
        <dbReference type="Pfam" id="PF03184"/>
    </source>
</evidence>
<protein>
    <recommendedName>
        <fullName evidence="1">DDE-1 domain-containing protein</fullName>
    </recommendedName>
</protein>
<dbReference type="Pfam" id="PF03184">
    <property type="entry name" value="DDE_1"/>
    <property type="match status" value="1"/>
</dbReference>
<comment type="caution">
    <text evidence="2">The sequence shown here is derived from an EMBL/GenBank/DDBJ whole genome shotgun (WGS) entry which is preliminary data.</text>
</comment>
<organism evidence="2 3">
    <name type="scientific">Rotaria magnacalcarata</name>
    <dbReference type="NCBI Taxonomy" id="392030"/>
    <lineage>
        <taxon>Eukaryota</taxon>
        <taxon>Metazoa</taxon>
        <taxon>Spiralia</taxon>
        <taxon>Gnathifera</taxon>
        <taxon>Rotifera</taxon>
        <taxon>Eurotatoria</taxon>
        <taxon>Bdelloidea</taxon>
        <taxon>Philodinida</taxon>
        <taxon>Philodinidae</taxon>
        <taxon>Rotaria</taxon>
    </lineage>
</organism>
<reference evidence="2" key="1">
    <citation type="submission" date="2021-02" db="EMBL/GenBank/DDBJ databases">
        <authorList>
            <person name="Nowell W R."/>
        </authorList>
    </citation>
    <scope>NUCLEOTIDE SEQUENCE</scope>
</reference>
<dbReference type="Proteomes" id="UP000663856">
    <property type="component" value="Unassembled WGS sequence"/>
</dbReference>